<dbReference type="Proteomes" id="UP000187429">
    <property type="component" value="Unassembled WGS sequence"/>
</dbReference>
<evidence type="ECO:0000313" key="2">
    <source>
        <dbReference type="Proteomes" id="UP000187429"/>
    </source>
</evidence>
<comment type="caution">
    <text evidence="1">The sequence shown here is derived from an EMBL/GenBank/DDBJ whole genome shotgun (WGS) entry which is preliminary data.</text>
</comment>
<reference evidence="2" key="1">
    <citation type="submission" date="2017-01" db="EMBL/GenBank/DDBJ databases">
        <authorList>
            <person name="Wang Y."/>
            <person name="White M."/>
            <person name="Kvist S."/>
            <person name="Moncalvo J.-M."/>
        </authorList>
    </citation>
    <scope>NUCLEOTIDE SEQUENCE [LARGE SCALE GENOMIC DNA]</scope>
    <source>
        <strain evidence="2">ID-206-W2</strain>
    </source>
</reference>
<dbReference type="EMBL" id="LSSM01002397">
    <property type="protein sequence ID" value="OMJ21865.1"/>
    <property type="molecule type" value="Genomic_DNA"/>
</dbReference>
<keyword evidence="2" id="KW-1185">Reference proteome</keyword>
<protein>
    <submittedName>
        <fullName evidence="1">Uncharacterized protein</fullName>
    </submittedName>
</protein>
<evidence type="ECO:0000313" key="1">
    <source>
        <dbReference type="EMBL" id="OMJ21865.1"/>
    </source>
</evidence>
<name>A0A1R1Y4Z2_9FUNG</name>
<organism evidence="1 2">
    <name type="scientific">Smittium culicis</name>
    <dbReference type="NCBI Taxonomy" id="133412"/>
    <lineage>
        <taxon>Eukaryota</taxon>
        <taxon>Fungi</taxon>
        <taxon>Fungi incertae sedis</taxon>
        <taxon>Zoopagomycota</taxon>
        <taxon>Kickxellomycotina</taxon>
        <taxon>Harpellomycetes</taxon>
        <taxon>Harpellales</taxon>
        <taxon>Legeriomycetaceae</taxon>
        <taxon>Smittium</taxon>
    </lineage>
</organism>
<gene>
    <name evidence="1" type="ORF">AYI69_g5636</name>
</gene>
<sequence length="111" mass="12512">MNSGFSQSPGSVDISYSNNDSFSENNKLSQNFGECKYFGIWKVMRFNAIEGSEILIYNSNTCDNLVARKDLCGSYFHNNFMSAFGGFHGYSIKVVAKKNACRYPRKKISCD</sequence>
<accession>A0A1R1Y4Z2</accession>
<proteinExistence type="predicted"/>
<dbReference type="AlphaFoldDB" id="A0A1R1Y4Z2"/>